<name>A0A0V1LX04_9BILA</name>
<dbReference type="AlphaFoldDB" id="A0A0V1LX04"/>
<dbReference type="EMBL" id="JYDO01001527">
    <property type="protein sequence ID" value="KRZ64051.1"/>
    <property type="molecule type" value="Genomic_DNA"/>
</dbReference>
<evidence type="ECO:0000313" key="2">
    <source>
        <dbReference type="Proteomes" id="UP000054843"/>
    </source>
</evidence>
<accession>A0A0V1LX04</accession>
<gene>
    <name evidence="1" type="ORF">T10_2020</name>
</gene>
<comment type="caution">
    <text evidence="1">The sequence shown here is derived from an EMBL/GenBank/DDBJ whole genome shotgun (WGS) entry which is preliminary data.</text>
</comment>
<keyword evidence="2" id="KW-1185">Reference proteome</keyword>
<feature type="non-terminal residue" evidence="1">
    <location>
        <position position="52"/>
    </location>
</feature>
<feature type="non-terminal residue" evidence="1">
    <location>
        <position position="1"/>
    </location>
</feature>
<proteinExistence type="predicted"/>
<dbReference type="Proteomes" id="UP000054843">
    <property type="component" value="Unassembled WGS sequence"/>
</dbReference>
<evidence type="ECO:0000313" key="1">
    <source>
        <dbReference type="EMBL" id="KRZ64051.1"/>
    </source>
</evidence>
<reference evidence="1 2" key="1">
    <citation type="submission" date="2015-01" db="EMBL/GenBank/DDBJ databases">
        <title>Evolution of Trichinella species and genotypes.</title>
        <authorList>
            <person name="Korhonen P.K."/>
            <person name="Edoardo P."/>
            <person name="Giuseppe L.R."/>
            <person name="Gasser R.B."/>
        </authorList>
    </citation>
    <scope>NUCLEOTIDE SEQUENCE [LARGE SCALE GENOMIC DNA]</scope>
    <source>
        <strain evidence="1">ISS1980</strain>
    </source>
</reference>
<organism evidence="1 2">
    <name type="scientific">Trichinella papuae</name>
    <dbReference type="NCBI Taxonomy" id="268474"/>
    <lineage>
        <taxon>Eukaryota</taxon>
        <taxon>Metazoa</taxon>
        <taxon>Ecdysozoa</taxon>
        <taxon>Nematoda</taxon>
        <taxon>Enoplea</taxon>
        <taxon>Dorylaimia</taxon>
        <taxon>Trichinellida</taxon>
        <taxon>Trichinellidae</taxon>
        <taxon>Trichinella</taxon>
    </lineage>
</organism>
<protein>
    <submittedName>
        <fullName evidence="1">Uncharacterized protein</fullName>
    </submittedName>
</protein>
<sequence length="52" mass="5940">LFEGQAILIVENLFYCNAMFLLKLFKSTYQAAVQTCRMLLVSLPAVKRSTVR</sequence>